<dbReference type="Proteomes" id="UP000005824">
    <property type="component" value="Unassembled WGS sequence"/>
</dbReference>
<dbReference type="InParanoid" id="B4D6S5"/>
<keyword evidence="3" id="KW-0456">Lyase</keyword>
<gene>
    <name evidence="5" type="ORF">CfE428DRAFT_4615</name>
</gene>
<evidence type="ECO:0000256" key="2">
    <source>
        <dbReference type="ARBA" id="ARBA00012060"/>
    </source>
</evidence>
<reference evidence="5 6" key="1">
    <citation type="journal article" date="2011" name="J. Bacteriol.">
        <title>Genome sequence of Chthoniobacter flavus Ellin428, an aerobic heterotrophic soil bacterium.</title>
        <authorList>
            <person name="Kant R."/>
            <person name="van Passel M.W."/>
            <person name="Palva A."/>
            <person name="Lucas S."/>
            <person name="Lapidus A."/>
            <person name="Glavina Del Rio T."/>
            <person name="Dalin E."/>
            <person name="Tice H."/>
            <person name="Bruce D."/>
            <person name="Goodwin L."/>
            <person name="Pitluck S."/>
            <person name="Larimer F.W."/>
            <person name="Land M.L."/>
            <person name="Hauser L."/>
            <person name="Sangwan P."/>
            <person name="de Vos W.M."/>
            <person name="Janssen P.H."/>
            <person name="Smidt H."/>
        </authorList>
    </citation>
    <scope>NUCLEOTIDE SEQUENCE [LARGE SCALE GENOMIC DNA]</scope>
    <source>
        <strain evidence="5 6">Ellin428</strain>
    </source>
</reference>
<dbReference type="InterPro" id="IPR013785">
    <property type="entry name" value="Aldolase_TIM"/>
</dbReference>
<dbReference type="EC" id="4.2.1.10" evidence="2"/>
<keyword evidence="6" id="KW-1185">Reference proteome</keyword>
<dbReference type="CDD" id="cd00502">
    <property type="entry name" value="DHQase_I"/>
    <property type="match status" value="1"/>
</dbReference>
<proteinExistence type="predicted"/>
<dbReference type="SUPFAM" id="SSF51569">
    <property type="entry name" value="Aldolase"/>
    <property type="match status" value="1"/>
</dbReference>
<sequence length="233" mass="25153">MSRTKNSRDLRKSPHVVGAVHSPGALQAALKIQPGEVDFLEIRVDNFATAPAPLLAALPKLQVPLLVTVRHPAEGGANALGFPQRRELFARFLPHAALIDIELRSFEKLAETIAAARRAKVKVIASVHHFHSMPSTAKLEQSIRRAHAAGADICKLAALAETPAALANLLGIFAKKHALPLSVMGMGRFGKISRLLLAQAGSVLNYGYLDRPNASGQWEARLLKSRLAELIEI</sequence>
<dbReference type="GO" id="GO:0046279">
    <property type="term" value="P:3,4-dihydroxybenzoate biosynthetic process"/>
    <property type="evidence" value="ECO:0007669"/>
    <property type="project" value="UniProtKB-ARBA"/>
</dbReference>
<dbReference type="EMBL" id="ABVL01000016">
    <property type="protein sequence ID" value="EDY17876.1"/>
    <property type="molecule type" value="Genomic_DNA"/>
</dbReference>
<keyword evidence="4" id="KW-0704">Schiff base</keyword>
<comment type="catalytic activity">
    <reaction evidence="1">
        <text>3-dehydroquinate = 3-dehydroshikimate + H2O</text>
        <dbReference type="Rhea" id="RHEA:21096"/>
        <dbReference type="ChEBI" id="CHEBI:15377"/>
        <dbReference type="ChEBI" id="CHEBI:16630"/>
        <dbReference type="ChEBI" id="CHEBI:32364"/>
        <dbReference type="EC" id="4.2.1.10"/>
    </reaction>
</comment>
<evidence type="ECO:0000256" key="3">
    <source>
        <dbReference type="ARBA" id="ARBA00023239"/>
    </source>
</evidence>
<comment type="caution">
    <text evidence="5">The sequence shown here is derived from an EMBL/GenBank/DDBJ whole genome shotgun (WGS) entry which is preliminary data.</text>
</comment>
<dbReference type="AlphaFoldDB" id="B4D6S5"/>
<organism evidence="5 6">
    <name type="scientific">Chthoniobacter flavus Ellin428</name>
    <dbReference type="NCBI Taxonomy" id="497964"/>
    <lineage>
        <taxon>Bacteria</taxon>
        <taxon>Pseudomonadati</taxon>
        <taxon>Verrucomicrobiota</taxon>
        <taxon>Spartobacteria</taxon>
        <taxon>Chthoniobacterales</taxon>
        <taxon>Chthoniobacteraceae</taxon>
        <taxon>Chthoniobacter</taxon>
    </lineage>
</organism>
<evidence type="ECO:0000256" key="1">
    <source>
        <dbReference type="ARBA" id="ARBA00001864"/>
    </source>
</evidence>
<dbReference type="PANTHER" id="PTHR43699:SF1">
    <property type="entry name" value="3-DEHYDROQUINATE DEHYDRATASE"/>
    <property type="match status" value="1"/>
</dbReference>
<dbReference type="InterPro" id="IPR001381">
    <property type="entry name" value="DHquinase_I"/>
</dbReference>
<dbReference type="PANTHER" id="PTHR43699">
    <property type="entry name" value="3-DEHYDROQUINATE DEHYDRATASE"/>
    <property type="match status" value="1"/>
</dbReference>
<protein>
    <recommendedName>
        <fullName evidence="2">3-dehydroquinate dehydratase</fullName>
        <ecNumber evidence="2">4.2.1.10</ecNumber>
    </recommendedName>
</protein>
<name>B4D6S5_9BACT</name>
<dbReference type="Gene3D" id="3.20.20.70">
    <property type="entry name" value="Aldolase class I"/>
    <property type="match status" value="1"/>
</dbReference>
<dbReference type="eggNOG" id="COG0710">
    <property type="taxonomic scope" value="Bacteria"/>
</dbReference>
<evidence type="ECO:0000313" key="6">
    <source>
        <dbReference type="Proteomes" id="UP000005824"/>
    </source>
</evidence>
<dbReference type="STRING" id="497964.CfE428DRAFT_4615"/>
<evidence type="ECO:0000256" key="4">
    <source>
        <dbReference type="ARBA" id="ARBA00023270"/>
    </source>
</evidence>
<dbReference type="GO" id="GO:0003855">
    <property type="term" value="F:3-dehydroquinate dehydratase activity"/>
    <property type="evidence" value="ECO:0007669"/>
    <property type="project" value="UniProtKB-EC"/>
</dbReference>
<dbReference type="RefSeq" id="WP_006981936.1">
    <property type="nucleotide sequence ID" value="NZ_ABVL01000016.1"/>
</dbReference>
<dbReference type="Pfam" id="PF01487">
    <property type="entry name" value="DHquinase_I"/>
    <property type="match status" value="1"/>
</dbReference>
<evidence type="ECO:0000313" key="5">
    <source>
        <dbReference type="EMBL" id="EDY17876.1"/>
    </source>
</evidence>
<dbReference type="FunCoup" id="B4D6S5">
    <property type="interactions" value="104"/>
</dbReference>
<dbReference type="InterPro" id="IPR050146">
    <property type="entry name" value="Type-I_3-dehydroquinase"/>
</dbReference>
<accession>B4D6S5</accession>